<evidence type="ECO:0000256" key="5">
    <source>
        <dbReference type="ARBA" id="ARBA00023136"/>
    </source>
</evidence>
<evidence type="ECO:0000256" key="2">
    <source>
        <dbReference type="ARBA" id="ARBA00009063"/>
    </source>
</evidence>
<evidence type="ECO:0000256" key="8">
    <source>
        <dbReference type="SAM" id="Phobius"/>
    </source>
</evidence>
<evidence type="ECO:0000256" key="4">
    <source>
        <dbReference type="ARBA" id="ARBA00022989"/>
    </source>
</evidence>
<evidence type="ECO:0000256" key="3">
    <source>
        <dbReference type="ARBA" id="ARBA00022692"/>
    </source>
</evidence>
<keyword evidence="3 8" id="KW-0812">Transmembrane</keyword>
<dbReference type="Gene3D" id="1.20.5.110">
    <property type="match status" value="1"/>
</dbReference>
<dbReference type="EMBL" id="CAXAMM010039597">
    <property type="protein sequence ID" value="CAK9087676.1"/>
    <property type="molecule type" value="Genomic_DNA"/>
</dbReference>
<dbReference type="PANTHER" id="PTHR19957">
    <property type="entry name" value="SYNTAXIN"/>
    <property type="match status" value="1"/>
</dbReference>
<dbReference type="InterPro" id="IPR006011">
    <property type="entry name" value="Syntaxin_N"/>
</dbReference>
<reference evidence="10 11" key="1">
    <citation type="submission" date="2024-02" db="EMBL/GenBank/DDBJ databases">
        <authorList>
            <person name="Chen Y."/>
            <person name="Shah S."/>
            <person name="Dougan E. K."/>
            <person name="Thang M."/>
            <person name="Chan C."/>
        </authorList>
    </citation>
    <scope>NUCLEOTIDE SEQUENCE [LARGE SCALE GENOMIC DNA]</scope>
</reference>
<evidence type="ECO:0000259" key="9">
    <source>
        <dbReference type="PROSITE" id="PS50192"/>
    </source>
</evidence>
<dbReference type="Gene3D" id="1.20.58.70">
    <property type="match status" value="1"/>
</dbReference>
<dbReference type="Pfam" id="PF00804">
    <property type="entry name" value="Syntaxin"/>
    <property type="match status" value="1"/>
</dbReference>
<dbReference type="InterPro" id="IPR006012">
    <property type="entry name" value="Syntaxin/epimorphin_CS"/>
</dbReference>
<dbReference type="SMART" id="SM00397">
    <property type="entry name" value="t_SNARE"/>
    <property type="match status" value="1"/>
</dbReference>
<dbReference type="Proteomes" id="UP001642464">
    <property type="component" value="Unassembled WGS sequence"/>
</dbReference>
<keyword evidence="5 8" id="KW-0472">Membrane</keyword>
<name>A0ABP0QHJ1_9DINO</name>
<comment type="similarity">
    <text evidence="2 6">Belongs to the syntaxin family.</text>
</comment>
<sequence length="296" mass="33321">PAQSRGLSGGLDGTASRSALAFSSPPAAPNLEDSFMREFFTAVRELQGLLDKGRSNVKEMGVILEEALQATTQEREAEVSENLNKLVEETNQQVADVKRGLELLKLRSEEEAAKQPNSAQIKIRTNMQQAMAKKHQQLLMDFQKAQMNFKRTLEKRQLREMQILMPEATEEQRQEMISDGQTAALMVAKKMAGTHALLLDEVRRIQDKHKDIVRLEQSIADLAQMFEEMAVLVDAQGEMLDAIEVHVNNTKGYTAKAEQELIKTRKLMLQGRKWTCCLSIVILIVLLIILGPILIR</sequence>
<dbReference type="InterPro" id="IPR000727">
    <property type="entry name" value="T_SNARE_dom"/>
</dbReference>
<evidence type="ECO:0000313" key="10">
    <source>
        <dbReference type="EMBL" id="CAK9087676.1"/>
    </source>
</evidence>
<proteinExistence type="inferred from homology"/>
<feature type="domain" description="T-SNARE coiled-coil homology" evidence="9">
    <location>
        <begin position="202"/>
        <end position="264"/>
    </location>
</feature>
<feature type="non-terminal residue" evidence="10">
    <location>
        <position position="1"/>
    </location>
</feature>
<evidence type="ECO:0000256" key="7">
    <source>
        <dbReference type="SAM" id="MobiDB-lite"/>
    </source>
</evidence>
<dbReference type="PROSITE" id="PS50192">
    <property type="entry name" value="T_SNARE"/>
    <property type="match status" value="1"/>
</dbReference>
<evidence type="ECO:0000256" key="1">
    <source>
        <dbReference type="ARBA" id="ARBA00004211"/>
    </source>
</evidence>
<organism evidence="10 11">
    <name type="scientific">Durusdinium trenchii</name>
    <dbReference type="NCBI Taxonomy" id="1381693"/>
    <lineage>
        <taxon>Eukaryota</taxon>
        <taxon>Sar</taxon>
        <taxon>Alveolata</taxon>
        <taxon>Dinophyceae</taxon>
        <taxon>Suessiales</taxon>
        <taxon>Symbiodiniaceae</taxon>
        <taxon>Durusdinium</taxon>
    </lineage>
</organism>
<comment type="caution">
    <text evidence="10">The sequence shown here is derived from an EMBL/GenBank/DDBJ whole genome shotgun (WGS) entry which is preliminary data.</text>
</comment>
<gene>
    <name evidence="10" type="ORF">SCF082_LOCUS41436</name>
</gene>
<dbReference type="PANTHER" id="PTHR19957:SF307">
    <property type="entry name" value="PROTEIN SSO1-RELATED"/>
    <property type="match status" value="1"/>
</dbReference>
<evidence type="ECO:0000313" key="11">
    <source>
        <dbReference type="Proteomes" id="UP001642464"/>
    </source>
</evidence>
<dbReference type="InterPro" id="IPR010989">
    <property type="entry name" value="SNARE"/>
</dbReference>
<comment type="subcellular location">
    <subcellularLocation>
        <location evidence="1">Membrane</location>
        <topology evidence="1">Single-pass type IV membrane protein</topology>
    </subcellularLocation>
</comment>
<feature type="transmembrane region" description="Helical" evidence="8">
    <location>
        <begin position="274"/>
        <end position="295"/>
    </location>
</feature>
<accession>A0ABP0QHJ1</accession>
<dbReference type="SMART" id="SM00503">
    <property type="entry name" value="SynN"/>
    <property type="match status" value="1"/>
</dbReference>
<dbReference type="CDD" id="cd15848">
    <property type="entry name" value="SNARE_syntaxin1-like"/>
    <property type="match status" value="1"/>
</dbReference>
<dbReference type="PROSITE" id="PS00914">
    <property type="entry name" value="SYNTAXIN"/>
    <property type="match status" value="1"/>
</dbReference>
<keyword evidence="11" id="KW-1185">Reference proteome</keyword>
<protein>
    <submittedName>
        <fullName evidence="10">Syntaxin-3</fullName>
    </submittedName>
</protein>
<evidence type="ECO:0000256" key="6">
    <source>
        <dbReference type="RuleBase" id="RU003858"/>
    </source>
</evidence>
<feature type="compositionally biased region" description="Low complexity" evidence="7">
    <location>
        <begin position="15"/>
        <end position="24"/>
    </location>
</feature>
<dbReference type="InterPro" id="IPR045242">
    <property type="entry name" value="Syntaxin"/>
</dbReference>
<keyword evidence="4 8" id="KW-1133">Transmembrane helix</keyword>
<feature type="region of interest" description="Disordered" evidence="7">
    <location>
        <begin position="1"/>
        <end position="24"/>
    </location>
</feature>
<dbReference type="Pfam" id="PF05739">
    <property type="entry name" value="SNARE"/>
    <property type="match status" value="1"/>
</dbReference>
<dbReference type="SUPFAM" id="SSF47661">
    <property type="entry name" value="t-snare proteins"/>
    <property type="match status" value="1"/>
</dbReference>